<comment type="similarity">
    <text evidence="1">Belongs to the COQ10 family.</text>
</comment>
<keyword evidence="6" id="KW-1185">Reference proteome</keyword>
<dbReference type="PANTHER" id="PTHR12901">
    <property type="entry name" value="SPERM PROTEIN HOMOLOG"/>
    <property type="match status" value="1"/>
</dbReference>
<dbReference type="SUPFAM" id="SSF55961">
    <property type="entry name" value="Bet v1-like"/>
    <property type="match status" value="1"/>
</dbReference>
<evidence type="ECO:0000256" key="3">
    <source>
        <dbReference type="ARBA" id="ARBA00024947"/>
    </source>
</evidence>
<dbReference type="InterPro" id="IPR023393">
    <property type="entry name" value="START-like_dom_sf"/>
</dbReference>
<evidence type="ECO:0000313" key="6">
    <source>
        <dbReference type="Proteomes" id="UP000274822"/>
    </source>
</evidence>
<accession>A0A433R0B9</accession>
<dbReference type="GO" id="GO:0005739">
    <property type="term" value="C:mitochondrion"/>
    <property type="evidence" value="ECO:0007669"/>
    <property type="project" value="TreeGrafter"/>
</dbReference>
<feature type="domain" description="Coenzyme Q-binding protein COQ10 START" evidence="4">
    <location>
        <begin position="62"/>
        <end position="211"/>
    </location>
</feature>
<protein>
    <recommendedName>
        <fullName evidence="4">Coenzyme Q-binding protein COQ10 START domain-containing protein</fullName>
    </recommendedName>
</protein>
<organism evidence="5 6">
    <name type="scientific">Jimgerdemannia flammicorona</name>
    <dbReference type="NCBI Taxonomy" id="994334"/>
    <lineage>
        <taxon>Eukaryota</taxon>
        <taxon>Fungi</taxon>
        <taxon>Fungi incertae sedis</taxon>
        <taxon>Mucoromycota</taxon>
        <taxon>Mucoromycotina</taxon>
        <taxon>Endogonomycetes</taxon>
        <taxon>Endogonales</taxon>
        <taxon>Endogonaceae</taxon>
        <taxon>Jimgerdemannia</taxon>
    </lineage>
</organism>
<gene>
    <name evidence="5" type="ORF">BC938DRAFT_483004</name>
</gene>
<reference evidence="5 6" key="1">
    <citation type="journal article" date="2018" name="New Phytol.">
        <title>Phylogenomics of Endogonaceae and evolution of mycorrhizas within Mucoromycota.</title>
        <authorList>
            <person name="Chang Y."/>
            <person name="Desiro A."/>
            <person name="Na H."/>
            <person name="Sandor L."/>
            <person name="Lipzen A."/>
            <person name="Clum A."/>
            <person name="Barry K."/>
            <person name="Grigoriev I.V."/>
            <person name="Martin F.M."/>
            <person name="Stajich J.E."/>
            <person name="Smith M.E."/>
            <person name="Bonito G."/>
            <person name="Spatafora J.W."/>
        </authorList>
    </citation>
    <scope>NUCLEOTIDE SEQUENCE [LARGE SCALE GENOMIC DNA]</scope>
    <source>
        <strain evidence="5 6">AD002</strain>
    </source>
</reference>
<dbReference type="Gene3D" id="3.30.530.20">
    <property type="match status" value="1"/>
</dbReference>
<comment type="function">
    <text evidence="3">Required for the function of coenzyme Q in the respiratory chain. May serve as a chaperone or may be involved in the transport of Q6 from its site of synthesis to the catalytic sites of the respiratory complexes.</text>
</comment>
<evidence type="ECO:0000313" key="5">
    <source>
        <dbReference type="EMBL" id="RUS35464.1"/>
    </source>
</evidence>
<comment type="caution">
    <text evidence="5">The sequence shown here is derived from an EMBL/GenBank/DDBJ whole genome shotgun (WGS) entry which is preliminary data.</text>
</comment>
<dbReference type="EMBL" id="RBNJ01000081">
    <property type="protein sequence ID" value="RUS35464.1"/>
    <property type="molecule type" value="Genomic_DNA"/>
</dbReference>
<dbReference type="Pfam" id="PF03364">
    <property type="entry name" value="Polyketide_cyc"/>
    <property type="match status" value="1"/>
</dbReference>
<name>A0A433R0B9_9FUNG</name>
<dbReference type="InterPro" id="IPR005031">
    <property type="entry name" value="COQ10_START"/>
</dbReference>
<dbReference type="GO" id="GO:0045333">
    <property type="term" value="P:cellular respiration"/>
    <property type="evidence" value="ECO:0007669"/>
    <property type="project" value="InterPro"/>
</dbReference>
<comment type="subunit">
    <text evidence="2">Interacts with coenzyme Q.</text>
</comment>
<sequence>MLPRIHLLTAPFQPFQTLRPPYLIPLATTTRSFFSLPPLPTGLPNPFADSSKKEYSERKLLNYSQQQLYDVVSDVDQYKLFVPWCTHSRVLSTKTVPRKDKNHAVVTVMKAELGVGFKGFSEQYVSEVTCNRPWRVRAISTDSSLFRTLVTTWRFTPTTPHFTSLTASRALQPPSCYIDFGIIFEFASPLHVQVANLFFDQISKDMIRAFERRCEKVYGKGEFKAK</sequence>
<evidence type="ECO:0000259" key="4">
    <source>
        <dbReference type="Pfam" id="PF03364"/>
    </source>
</evidence>
<dbReference type="CDD" id="cd07813">
    <property type="entry name" value="COQ10p_like"/>
    <property type="match status" value="1"/>
</dbReference>
<dbReference type="PANTHER" id="PTHR12901:SF10">
    <property type="entry name" value="COENZYME Q-BINDING PROTEIN COQ10, MITOCHONDRIAL"/>
    <property type="match status" value="1"/>
</dbReference>
<dbReference type="GO" id="GO:0048039">
    <property type="term" value="F:ubiquinone binding"/>
    <property type="evidence" value="ECO:0007669"/>
    <property type="project" value="InterPro"/>
</dbReference>
<evidence type="ECO:0000256" key="1">
    <source>
        <dbReference type="ARBA" id="ARBA00006885"/>
    </source>
</evidence>
<dbReference type="Proteomes" id="UP000274822">
    <property type="component" value="Unassembled WGS sequence"/>
</dbReference>
<dbReference type="AlphaFoldDB" id="A0A433R0B9"/>
<dbReference type="InterPro" id="IPR044996">
    <property type="entry name" value="COQ10-like"/>
</dbReference>
<proteinExistence type="inferred from homology"/>
<evidence type="ECO:0000256" key="2">
    <source>
        <dbReference type="ARBA" id="ARBA00011814"/>
    </source>
</evidence>